<evidence type="ECO:0000313" key="4">
    <source>
        <dbReference type="Proteomes" id="UP001177003"/>
    </source>
</evidence>
<feature type="signal peptide" evidence="2">
    <location>
        <begin position="1"/>
        <end position="19"/>
    </location>
</feature>
<feature type="compositionally biased region" description="Polar residues" evidence="1">
    <location>
        <begin position="133"/>
        <end position="150"/>
    </location>
</feature>
<accession>A0AA35VIY1</accession>
<feature type="compositionally biased region" description="Low complexity" evidence="1">
    <location>
        <begin position="95"/>
        <end position="105"/>
    </location>
</feature>
<feature type="region of interest" description="Disordered" evidence="1">
    <location>
        <begin position="95"/>
        <end position="150"/>
    </location>
</feature>
<keyword evidence="2" id="KW-0732">Signal</keyword>
<evidence type="ECO:0000256" key="1">
    <source>
        <dbReference type="SAM" id="MobiDB-lite"/>
    </source>
</evidence>
<reference evidence="3" key="1">
    <citation type="submission" date="2023-04" db="EMBL/GenBank/DDBJ databases">
        <authorList>
            <person name="Vijverberg K."/>
            <person name="Xiong W."/>
            <person name="Schranz E."/>
        </authorList>
    </citation>
    <scope>NUCLEOTIDE SEQUENCE</scope>
</reference>
<evidence type="ECO:0000256" key="2">
    <source>
        <dbReference type="SAM" id="SignalP"/>
    </source>
</evidence>
<keyword evidence="4" id="KW-1185">Reference proteome</keyword>
<organism evidence="3 4">
    <name type="scientific">Lactuca saligna</name>
    <name type="common">Willowleaf lettuce</name>
    <dbReference type="NCBI Taxonomy" id="75948"/>
    <lineage>
        <taxon>Eukaryota</taxon>
        <taxon>Viridiplantae</taxon>
        <taxon>Streptophyta</taxon>
        <taxon>Embryophyta</taxon>
        <taxon>Tracheophyta</taxon>
        <taxon>Spermatophyta</taxon>
        <taxon>Magnoliopsida</taxon>
        <taxon>eudicotyledons</taxon>
        <taxon>Gunneridae</taxon>
        <taxon>Pentapetalae</taxon>
        <taxon>asterids</taxon>
        <taxon>campanulids</taxon>
        <taxon>Asterales</taxon>
        <taxon>Asteraceae</taxon>
        <taxon>Cichorioideae</taxon>
        <taxon>Cichorieae</taxon>
        <taxon>Lactucinae</taxon>
        <taxon>Lactuca</taxon>
    </lineage>
</organism>
<gene>
    <name evidence="3" type="ORF">LSALG_LOCUS4504</name>
</gene>
<name>A0AA35VIY1_LACSI</name>
<dbReference type="AlphaFoldDB" id="A0AA35VIY1"/>
<evidence type="ECO:0000313" key="3">
    <source>
        <dbReference type="EMBL" id="CAI9263827.1"/>
    </source>
</evidence>
<evidence type="ECO:0008006" key="5">
    <source>
        <dbReference type="Google" id="ProtNLM"/>
    </source>
</evidence>
<dbReference type="Proteomes" id="UP001177003">
    <property type="component" value="Chromosome 0"/>
</dbReference>
<sequence length="150" mass="16750">MNLILHALVILAMVPFCIASTSNAIMYRMYITNGIEDNIEVHVFGKDQDYQGQRTLAFNEEFDYKIRVKVGMISRVEISLKFKDVIAATTEAKPRAAAVKTAATKPEPPNPEPSPASELPSDRNAFLQHPRLSFTSDPPQQPSQLRFQGC</sequence>
<dbReference type="EMBL" id="OX465086">
    <property type="protein sequence ID" value="CAI9263827.1"/>
    <property type="molecule type" value="Genomic_DNA"/>
</dbReference>
<proteinExistence type="predicted"/>
<feature type="chain" id="PRO_5041267516" description="Secreted protein" evidence="2">
    <location>
        <begin position="20"/>
        <end position="150"/>
    </location>
</feature>
<protein>
    <recommendedName>
        <fullName evidence="5">Secreted protein</fullName>
    </recommendedName>
</protein>